<reference evidence="1" key="1">
    <citation type="submission" date="2021-02" db="EMBL/GenBank/DDBJ databases">
        <authorList>
            <person name="Nowell W R."/>
        </authorList>
    </citation>
    <scope>NUCLEOTIDE SEQUENCE</scope>
    <source>
        <strain evidence="1">Ploen Becks lab</strain>
    </source>
</reference>
<dbReference type="Gene3D" id="2.40.70.10">
    <property type="entry name" value="Acid Proteases"/>
    <property type="match status" value="1"/>
</dbReference>
<sequence>MIQKLKLTKVDGKTESLRVDIEGNVCELDFLVIDHEDNDGLLGFDWFVRTGASFNPSLRCLNFLMV</sequence>
<evidence type="ECO:0000313" key="1">
    <source>
        <dbReference type="EMBL" id="CAF0892323.1"/>
    </source>
</evidence>
<dbReference type="OrthoDB" id="10148488at2759"/>
<dbReference type="AlphaFoldDB" id="A0A813Z232"/>
<organism evidence="1 2">
    <name type="scientific">Brachionus calyciflorus</name>
    <dbReference type="NCBI Taxonomy" id="104777"/>
    <lineage>
        <taxon>Eukaryota</taxon>
        <taxon>Metazoa</taxon>
        <taxon>Spiralia</taxon>
        <taxon>Gnathifera</taxon>
        <taxon>Rotifera</taxon>
        <taxon>Eurotatoria</taxon>
        <taxon>Monogononta</taxon>
        <taxon>Pseudotrocha</taxon>
        <taxon>Ploima</taxon>
        <taxon>Brachionidae</taxon>
        <taxon>Brachionus</taxon>
    </lineage>
</organism>
<dbReference type="InterPro" id="IPR021109">
    <property type="entry name" value="Peptidase_aspartic_dom_sf"/>
</dbReference>
<gene>
    <name evidence="1" type="ORF">OXX778_LOCUS10974</name>
</gene>
<accession>A0A813Z232</accession>
<comment type="caution">
    <text evidence="1">The sequence shown here is derived from an EMBL/GenBank/DDBJ whole genome shotgun (WGS) entry which is preliminary data.</text>
</comment>
<proteinExistence type="predicted"/>
<protein>
    <submittedName>
        <fullName evidence="1">Uncharacterized protein</fullName>
    </submittedName>
</protein>
<evidence type="ECO:0000313" key="2">
    <source>
        <dbReference type="Proteomes" id="UP000663879"/>
    </source>
</evidence>
<keyword evidence="2" id="KW-1185">Reference proteome</keyword>
<dbReference type="Proteomes" id="UP000663879">
    <property type="component" value="Unassembled WGS sequence"/>
</dbReference>
<dbReference type="EMBL" id="CAJNOC010001803">
    <property type="protein sequence ID" value="CAF0892323.1"/>
    <property type="molecule type" value="Genomic_DNA"/>
</dbReference>
<name>A0A813Z232_9BILA</name>